<evidence type="ECO:0000256" key="1">
    <source>
        <dbReference type="ARBA" id="ARBA00004328"/>
    </source>
</evidence>
<organism evidence="3 4">
    <name type="scientific">Mycetohabitans rhizoxinica (strain DSM 19002 / CIP 109453 / HKI 454)</name>
    <name type="common">Paraburkholderia rhizoxinica</name>
    <dbReference type="NCBI Taxonomy" id="882378"/>
    <lineage>
        <taxon>Bacteria</taxon>
        <taxon>Pseudomonadati</taxon>
        <taxon>Pseudomonadota</taxon>
        <taxon>Betaproteobacteria</taxon>
        <taxon>Burkholderiales</taxon>
        <taxon>Burkholderiaceae</taxon>
        <taxon>Mycetohabitans</taxon>
    </lineage>
</organism>
<dbReference type="GO" id="GO:0019062">
    <property type="term" value="P:virion attachment to host cell"/>
    <property type="evidence" value="ECO:0007669"/>
    <property type="project" value="InterPro"/>
</dbReference>
<accession>E5AL59</accession>
<dbReference type="Proteomes" id="UP000007437">
    <property type="component" value="Chromosome"/>
</dbReference>
<proteinExistence type="predicted"/>
<comment type="subcellular location">
    <subcellularLocation>
        <location evidence="1">Virion</location>
    </subcellularLocation>
</comment>
<evidence type="ECO:0000256" key="2">
    <source>
        <dbReference type="ARBA" id="ARBA00022581"/>
    </source>
</evidence>
<dbReference type="AlphaFoldDB" id="E5AL59"/>
<evidence type="ECO:0000313" key="4">
    <source>
        <dbReference type="Proteomes" id="UP000007437"/>
    </source>
</evidence>
<reference evidence="3 4" key="1">
    <citation type="journal article" date="2011" name="J. Bacteriol.">
        <title>Complete genome sequence of Burkholderia rhizoxinica, an endosymbiont of Rhizopus microsporus.</title>
        <authorList>
            <person name="Lackner G."/>
            <person name="Moebius N."/>
            <person name="Partida-Martinez L."/>
            <person name="Hertweck C."/>
        </authorList>
    </citation>
    <scope>NUCLEOTIDE SEQUENCE [LARGE SCALE GENOMIC DNA]</scope>
    <source>
        <strain evidence="4">DSM 19002 / CIP 109453 / HKI 454</strain>
    </source>
</reference>
<dbReference type="STRING" id="882378.RBRH_02035"/>
<evidence type="ECO:0000313" key="3">
    <source>
        <dbReference type="EMBL" id="CBW76016.1"/>
    </source>
</evidence>
<name>E5AL59_MYCRK</name>
<dbReference type="KEGG" id="brh:RBRH_02035"/>
<keyword evidence="2" id="KW-0945">Host-virus interaction</keyword>
<dbReference type="SUPFAM" id="SSF51225">
    <property type="entry name" value="Fibre shaft of virus attachment proteins"/>
    <property type="match status" value="1"/>
</dbReference>
<sequence>MTRSKKDELVENFNAWKVPGEREFEKLIDFASVALSAGDGLEAESSGRLKVKCPPNGSLVADNKGLAVQCGDGLTTENGSLSVRCGAGIMCERNKGTNVDELKLHVEDNSGLVDRKGALSVATGPGVKSFANGQLGLDCDNQTLVIEQGFLKVKVDPEGGLIVKEGHLTLNIEKFLL</sequence>
<dbReference type="Gene3D" id="2.10.25.20">
    <property type="entry name" value="reovirus attachment protein sigma1, domain 1"/>
    <property type="match status" value="1"/>
</dbReference>
<dbReference type="InterPro" id="IPR009013">
    <property type="entry name" value="Attachment_protein_shaft_sf"/>
</dbReference>
<dbReference type="EMBL" id="FR687359">
    <property type="protein sequence ID" value="CBW76016.1"/>
    <property type="molecule type" value="Genomic_DNA"/>
</dbReference>
<gene>
    <name evidence="3" type="ordered locus">RBRH_02035</name>
</gene>
<protein>
    <submittedName>
        <fullName evidence="3">Uncharacterized protein</fullName>
    </submittedName>
</protein>
<dbReference type="HOGENOM" id="CLU_1515141_0_0_4"/>
<dbReference type="RefSeq" id="WP_013436245.1">
    <property type="nucleotide sequence ID" value="NC_014722.1"/>
</dbReference>